<dbReference type="PANTHER" id="PTHR43330:SF27">
    <property type="entry name" value="METHIONINE AMINOPEPTIDASE"/>
    <property type="match status" value="1"/>
</dbReference>
<comment type="caution">
    <text evidence="9">The sequence shown here is derived from an EMBL/GenBank/DDBJ whole genome shotgun (WGS) entry which is preliminary data.</text>
</comment>
<evidence type="ECO:0000256" key="2">
    <source>
        <dbReference type="ARBA" id="ARBA00022438"/>
    </source>
</evidence>
<keyword evidence="2 6" id="KW-0031">Aminopeptidase</keyword>
<comment type="similarity">
    <text evidence="6">Belongs to the peptidase M24A family. Methionine aminopeptidase type 1 subfamily.</text>
</comment>
<feature type="binding site" evidence="6">
    <location>
        <position position="111"/>
    </location>
    <ligand>
        <name>a divalent metal cation</name>
        <dbReference type="ChEBI" id="CHEBI:60240"/>
        <label>1</label>
    </ligand>
</feature>
<dbReference type="GO" id="GO:0004239">
    <property type="term" value="F:initiator methionyl aminopeptidase activity"/>
    <property type="evidence" value="ECO:0007669"/>
    <property type="project" value="UniProtKB-UniRule"/>
</dbReference>
<gene>
    <name evidence="6" type="primary">map</name>
    <name evidence="9" type="ORF">A2946_02690</name>
</gene>
<evidence type="ECO:0000256" key="1">
    <source>
        <dbReference type="ARBA" id="ARBA00002521"/>
    </source>
</evidence>
<dbReference type="PANTHER" id="PTHR43330">
    <property type="entry name" value="METHIONINE AMINOPEPTIDASE"/>
    <property type="match status" value="1"/>
</dbReference>
<dbReference type="AlphaFoldDB" id="A0A1G2CMD7"/>
<keyword evidence="3 6" id="KW-0645">Protease</keyword>
<reference evidence="9 10" key="1">
    <citation type="journal article" date="2016" name="Nat. Commun.">
        <title>Thousands of microbial genomes shed light on interconnected biogeochemical processes in an aquifer system.</title>
        <authorList>
            <person name="Anantharaman K."/>
            <person name="Brown C.T."/>
            <person name="Hug L.A."/>
            <person name="Sharon I."/>
            <person name="Castelle C.J."/>
            <person name="Probst A.J."/>
            <person name="Thomas B.C."/>
            <person name="Singh A."/>
            <person name="Wilkins M.J."/>
            <person name="Karaoz U."/>
            <person name="Brodie E.L."/>
            <person name="Williams K.H."/>
            <person name="Hubbard S.S."/>
            <person name="Banfield J.F."/>
        </authorList>
    </citation>
    <scope>NUCLEOTIDE SEQUENCE [LARGE SCALE GENOMIC DNA]</scope>
</reference>
<feature type="binding site" evidence="6">
    <location>
        <position position="174"/>
    </location>
    <ligand>
        <name>a divalent metal cation</name>
        <dbReference type="ChEBI" id="CHEBI:60240"/>
        <label>2</label>
        <note>catalytic</note>
    </ligand>
</feature>
<dbReference type="InterPro" id="IPR001714">
    <property type="entry name" value="Pept_M24_MAP"/>
</dbReference>
<dbReference type="PRINTS" id="PR00599">
    <property type="entry name" value="MAPEPTIDASE"/>
</dbReference>
<dbReference type="GO" id="GO:0046872">
    <property type="term" value="F:metal ion binding"/>
    <property type="evidence" value="ECO:0007669"/>
    <property type="project" value="UniProtKB-UniRule"/>
</dbReference>
<feature type="binding site" evidence="6">
    <location>
        <position position="181"/>
    </location>
    <ligand>
        <name>substrate</name>
    </ligand>
</feature>
<accession>A0A1G2CMD7</accession>
<feature type="binding site" evidence="6">
    <location>
        <position position="111"/>
    </location>
    <ligand>
        <name>a divalent metal cation</name>
        <dbReference type="ChEBI" id="CHEBI:60240"/>
        <label>2</label>
        <note>catalytic</note>
    </ligand>
</feature>
<comment type="function">
    <text evidence="1 6">Removes the N-terminal methionine from nascent proteins. The N-terminal methionine is often cleaved when the second residue in the primary sequence is small and uncharged (Met-Ala-, Cys, Gly, Pro, Ser, Thr, or Val). Requires deformylation of the N(alpha)-formylated initiator methionine before it can be hydrolyzed.</text>
</comment>
<comment type="cofactor">
    <cofactor evidence="6">
        <name>Co(2+)</name>
        <dbReference type="ChEBI" id="CHEBI:48828"/>
    </cofactor>
    <cofactor evidence="6">
        <name>Zn(2+)</name>
        <dbReference type="ChEBI" id="CHEBI:29105"/>
    </cofactor>
    <cofactor evidence="6">
        <name>Mn(2+)</name>
        <dbReference type="ChEBI" id="CHEBI:29035"/>
    </cofactor>
    <cofactor evidence="6">
        <name>Fe(2+)</name>
        <dbReference type="ChEBI" id="CHEBI:29033"/>
    </cofactor>
    <text evidence="6">Binds 2 divalent metal cations per subunit. Has a high-affinity and a low affinity metal-binding site. The true nature of the physiological cofactor is under debate. The enzyme is active with cobalt, zinc, manganese or divalent iron ions. Most likely, methionine aminopeptidases function as mononuclear Fe(2+)-metalloproteases under physiological conditions, and the catalytically relevant metal-binding site has been assigned to the histidine-containing high-affinity site.</text>
</comment>
<feature type="binding site" evidence="6">
    <location>
        <position position="237"/>
    </location>
    <ligand>
        <name>a divalent metal cation</name>
        <dbReference type="ChEBI" id="CHEBI:60240"/>
        <label>2</label>
        <note>catalytic</note>
    </ligand>
</feature>
<dbReference type="EMBL" id="MHLB01000028">
    <property type="protein sequence ID" value="OGZ01920.1"/>
    <property type="molecule type" value="Genomic_DNA"/>
</dbReference>
<dbReference type="InterPro" id="IPR000994">
    <property type="entry name" value="Pept_M24"/>
</dbReference>
<proteinExistence type="inferred from homology"/>
<evidence type="ECO:0000256" key="5">
    <source>
        <dbReference type="ARBA" id="ARBA00022801"/>
    </source>
</evidence>
<name>A0A1G2CMD7_9BACT</name>
<dbReference type="NCBIfam" id="TIGR00500">
    <property type="entry name" value="met_pdase_I"/>
    <property type="match status" value="1"/>
</dbReference>
<evidence type="ECO:0000256" key="4">
    <source>
        <dbReference type="ARBA" id="ARBA00022723"/>
    </source>
</evidence>
<feature type="binding site" evidence="6">
    <location>
        <position position="207"/>
    </location>
    <ligand>
        <name>a divalent metal cation</name>
        <dbReference type="ChEBI" id="CHEBI:60240"/>
        <label>2</label>
        <note>catalytic</note>
    </ligand>
</feature>
<dbReference type="SUPFAM" id="SSF55920">
    <property type="entry name" value="Creatinase/aminopeptidase"/>
    <property type="match status" value="1"/>
</dbReference>
<dbReference type="CDD" id="cd01086">
    <property type="entry name" value="MetAP1"/>
    <property type="match status" value="1"/>
</dbReference>
<dbReference type="InterPro" id="IPR002467">
    <property type="entry name" value="Pept_M24A_MAP1"/>
</dbReference>
<feature type="binding site" evidence="6">
    <location>
        <position position="237"/>
    </location>
    <ligand>
        <name>a divalent metal cation</name>
        <dbReference type="ChEBI" id="CHEBI:60240"/>
        <label>1</label>
    </ligand>
</feature>
<evidence type="ECO:0000256" key="7">
    <source>
        <dbReference type="RuleBase" id="RU003653"/>
    </source>
</evidence>
<evidence type="ECO:0000256" key="6">
    <source>
        <dbReference type="HAMAP-Rule" id="MF_01974"/>
    </source>
</evidence>
<comment type="catalytic activity">
    <reaction evidence="6 7">
        <text>Release of N-terminal amino acids, preferentially methionine, from peptides and arylamides.</text>
        <dbReference type="EC" id="3.4.11.18"/>
    </reaction>
</comment>
<dbReference type="Proteomes" id="UP000178348">
    <property type="component" value="Unassembled WGS sequence"/>
</dbReference>
<protein>
    <recommendedName>
        <fullName evidence="6 7">Methionine aminopeptidase</fullName>
        <shortName evidence="6">MAP</shortName>
        <shortName evidence="6">MetAP</shortName>
        <ecNumber evidence="6 7">3.4.11.18</ecNumber>
    </recommendedName>
    <alternativeName>
        <fullName evidence="6">Peptidase M</fullName>
    </alternativeName>
</protein>
<keyword evidence="4 6" id="KW-0479">Metal-binding</keyword>
<feature type="binding site" evidence="6">
    <location>
        <position position="83"/>
    </location>
    <ligand>
        <name>substrate</name>
    </ligand>
</feature>
<organism evidence="9 10">
    <name type="scientific">Candidatus Liptonbacteria bacterium RIFCSPLOWO2_01_FULL_53_13</name>
    <dbReference type="NCBI Taxonomy" id="1798651"/>
    <lineage>
        <taxon>Bacteria</taxon>
        <taxon>Candidatus Liptoniibacteriota</taxon>
    </lineage>
</organism>
<dbReference type="GO" id="GO:0070006">
    <property type="term" value="F:metalloaminopeptidase activity"/>
    <property type="evidence" value="ECO:0007669"/>
    <property type="project" value="UniProtKB-UniRule"/>
</dbReference>
<dbReference type="Gene3D" id="3.90.230.10">
    <property type="entry name" value="Creatinase/methionine aminopeptidase superfamily"/>
    <property type="match status" value="1"/>
</dbReference>
<evidence type="ECO:0000259" key="8">
    <source>
        <dbReference type="Pfam" id="PF00557"/>
    </source>
</evidence>
<feature type="domain" description="Peptidase M24" evidence="8">
    <location>
        <begin position="11"/>
        <end position="244"/>
    </location>
</feature>
<dbReference type="Pfam" id="PF00557">
    <property type="entry name" value="Peptidase_M24"/>
    <property type="match status" value="1"/>
</dbReference>
<evidence type="ECO:0000256" key="3">
    <source>
        <dbReference type="ARBA" id="ARBA00022670"/>
    </source>
</evidence>
<dbReference type="HAMAP" id="MF_01974">
    <property type="entry name" value="MetAP_1"/>
    <property type="match status" value="1"/>
</dbReference>
<evidence type="ECO:0000313" key="9">
    <source>
        <dbReference type="EMBL" id="OGZ01920.1"/>
    </source>
</evidence>
<evidence type="ECO:0000313" key="10">
    <source>
        <dbReference type="Proteomes" id="UP000178348"/>
    </source>
</evidence>
<feature type="binding site" evidence="6">
    <location>
        <position position="100"/>
    </location>
    <ligand>
        <name>a divalent metal cation</name>
        <dbReference type="ChEBI" id="CHEBI:60240"/>
        <label>1</label>
    </ligand>
</feature>
<keyword evidence="5 6" id="KW-0378">Hydrolase</keyword>
<sequence>MAHIKTPQEIEIMREAGRKLARVMARLTPLVRVGATGLELDAAAKKFILEEKAKPSFLNYRPSGAGKAYPATLCVSLNDTVVHGVPTSRAIKDGDLVKLDLGLVFKEFHSDMAITVMVGNVPKRARELVLATKEALARGIKAAKQGNTLGDIGYAIQSFMEKRGFSIVDALTGHGIGRDLHEDPWVMNKGTRGRGEPLVRGMTLALEPMTAIGKPAVRQQKDDSYATKDGSLSAHFEHTIAITEKGPEILTLNL</sequence>
<dbReference type="GO" id="GO:0006508">
    <property type="term" value="P:proteolysis"/>
    <property type="evidence" value="ECO:0007669"/>
    <property type="project" value="UniProtKB-KW"/>
</dbReference>
<dbReference type="GO" id="GO:0005829">
    <property type="term" value="C:cytosol"/>
    <property type="evidence" value="ECO:0007669"/>
    <property type="project" value="TreeGrafter"/>
</dbReference>
<dbReference type="InterPro" id="IPR036005">
    <property type="entry name" value="Creatinase/aminopeptidase-like"/>
</dbReference>
<comment type="subunit">
    <text evidence="6">Monomer.</text>
</comment>
<dbReference type="EC" id="3.4.11.18" evidence="6 7"/>